<protein>
    <submittedName>
        <fullName evidence="2">Uncharacterized protein</fullName>
    </submittedName>
</protein>
<feature type="transmembrane region" description="Helical" evidence="1">
    <location>
        <begin position="422"/>
        <end position="448"/>
    </location>
</feature>
<evidence type="ECO:0000313" key="2">
    <source>
        <dbReference type="EMBL" id="KAF5309410.1"/>
    </source>
</evidence>
<keyword evidence="3" id="KW-1185">Reference proteome</keyword>
<feature type="transmembrane region" description="Helical" evidence="1">
    <location>
        <begin position="204"/>
        <end position="223"/>
    </location>
</feature>
<dbReference type="PANTHER" id="PTHR35043">
    <property type="entry name" value="TRANSCRIPTION FACTOR DOMAIN-CONTAINING PROTEIN"/>
    <property type="match status" value="1"/>
</dbReference>
<dbReference type="Proteomes" id="UP000567179">
    <property type="component" value="Unassembled WGS sequence"/>
</dbReference>
<keyword evidence="1" id="KW-0812">Transmembrane</keyword>
<dbReference type="OrthoDB" id="9451547at2759"/>
<feature type="transmembrane region" description="Helical" evidence="1">
    <location>
        <begin position="388"/>
        <end position="410"/>
    </location>
</feature>
<keyword evidence="1" id="KW-0472">Membrane</keyword>
<dbReference type="AlphaFoldDB" id="A0A8H5AQU3"/>
<gene>
    <name evidence="2" type="ORF">D9619_012372</name>
</gene>
<organism evidence="2 3">
    <name type="scientific">Psilocybe cf. subviscida</name>
    <dbReference type="NCBI Taxonomy" id="2480587"/>
    <lineage>
        <taxon>Eukaryota</taxon>
        <taxon>Fungi</taxon>
        <taxon>Dikarya</taxon>
        <taxon>Basidiomycota</taxon>
        <taxon>Agaricomycotina</taxon>
        <taxon>Agaricomycetes</taxon>
        <taxon>Agaricomycetidae</taxon>
        <taxon>Agaricales</taxon>
        <taxon>Agaricineae</taxon>
        <taxon>Strophariaceae</taxon>
        <taxon>Psilocybe</taxon>
    </lineage>
</organism>
<evidence type="ECO:0000256" key="1">
    <source>
        <dbReference type="SAM" id="Phobius"/>
    </source>
</evidence>
<comment type="caution">
    <text evidence="2">The sequence shown here is derived from an EMBL/GenBank/DDBJ whole genome shotgun (WGS) entry which is preliminary data.</text>
</comment>
<evidence type="ECO:0000313" key="3">
    <source>
        <dbReference type="Proteomes" id="UP000567179"/>
    </source>
</evidence>
<keyword evidence="1" id="KW-1133">Transmembrane helix</keyword>
<feature type="transmembrane region" description="Helical" evidence="1">
    <location>
        <begin position="357"/>
        <end position="376"/>
    </location>
</feature>
<sequence>MFTIFLCVWTSIHPNISGADDSGWQYVKRQLMTMIYAVIAPEVVAMWALRQYFAAQKIAEMYNLEFCGDLGDARRTSTRSFEAIIRLVRRFMNFLRGPQSVSDSGLKLIQSYHWSNTHGFFVQMGGFVLHDPLGKPRQVLDYDTLAQLLRDKAISLSEVAISEREIRTRSKADSLSKSIVVFQTTWFTVQIFSRMKAGLPLSPAEIFSLAFAVLNAAIYAIWWEKPQGVELSIPLRLRVTTRDVGTSIEYVGSGGLILDSDSGAENIQPGEKPHIEPTEVWTTQCRHGIWRQEESLRSNSHHPRTSPSAFLSVVARFCNCSLLPLRKMALSESIPPNALRVPMFYAYQKWRNKTTETVFIGPIMGVIFGAVHLLAWSDSSFPSFPELILWRTSAVAITTIPALVVLLGLFDNVIQNAGTPRYTIPSTAFAWAIPLYVVSRLILIVLAFSSLRALPRQAFIEIPWTSYIPHL</sequence>
<dbReference type="PANTHER" id="PTHR35043:SF7">
    <property type="entry name" value="TRANSCRIPTION FACTOR DOMAIN-CONTAINING PROTEIN"/>
    <property type="match status" value="1"/>
</dbReference>
<proteinExistence type="predicted"/>
<accession>A0A8H5AQU3</accession>
<dbReference type="EMBL" id="JAACJJ010000059">
    <property type="protein sequence ID" value="KAF5309410.1"/>
    <property type="molecule type" value="Genomic_DNA"/>
</dbReference>
<reference evidence="2 3" key="1">
    <citation type="journal article" date="2020" name="ISME J.">
        <title>Uncovering the hidden diversity of litter-decomposition mechanisms in mushroom-forming fungi.</title>
        <authorList>
            <person name="Floudas D."/>
            <person name="Bentzer J."/>
            <person name="Ahren D."/>
            <person name="Johansson T."/>
            <person name="Persson P."/>
            <person name="Tunlid A."/>
        </authorList>
    </citation>
    <scope>NUCLEOTIDE SEQUENCE [LARGE SCALE GENOMIC DNA]</scope>
    <source>
        <strain evidence="2 3">CBS 101986</strain>
    </source>
</reference>
<name>A0A8H5AQU3_9AGAR</name>